<reference evidence="2" key="1">
    <citation type="submission" date="2016-06" db="EMBL/GenBank/DDBJ databases">
        <title>Parallel loss of symbiosis genes in relatives of nitrogen-fixing non-legume Parasponia.</title>
        <authorList>
            <person name="Van Velzen R."/>
            <person name="Holmer R."/>
            <person name="Bu F."/>
            <person name="Rutten L."/>
            <person name="Van Zeijl A."/>
            <person name="Liu W."/>
            <person name="Santuari L."/>
            <person name="Cao Q."/>
            <person name="Sharma T."/>
            <person name="Shen D."/>
            <person name="Roswanjaya Y."/>
            <person name="Wardhani T."/>
            <person name="Kalhor M.S."/>
            <person name="Jansen J."/>
            <person name="Van den Hoogen J."/>
            <person name="Gungor B."/>
            <person name="Hartog M."/>
            <person name="Hontelez J."/>
            <person name="Verver J."/>
            <person name="Yang W.-C."/>
            <person name="Schijlen E."/>
            <person name="Repin R."/>
            <person name="Schilthuizen M."/>
            <person name="Schranz E."/>
            <person name="Heidstra R."/>
            <person name="Miyata K."/>
            <person name="Fedorova E."/>
            <person name="Kohlen W."/>
            <person name="Bisseling T."/>
            <person name="Smit S."/>
            <person name="Geurts R."/>
        </authorList>
    </citation>
    <scope>NUCLEOTIDE SEQUENCE [LARGE SCALE GENOMIC DNA]</scope>
    <source>
        <strain evidence="2">cv. RG33-2</strain>
    </source>
</reference>
<dbReference type="OrthoDB" id="598235at2759"/>
<keyword evidence="2" id="KW-1185">Reference proteome</keyword>
<dbReference type="Gene3D" id="3.80.10.10">
    <property type="entry name" value="Ribonuclease Inhibitor"/>
    <property type="match status" value="1"/>
</dbReference>
<dbReference type="InParanoid" id="A0A2P5E728"/>
<proteinExistence type="predicted"/>
<name>A0A2P5E728_TREOI</name>
<dbReference type="InterPro" id="IPR032675">
    <property type="entry name" value="LRR_dom_sf"/>
</dbReference>
<accession>A0A2P5E728</accession>
<dbReference type="AlphaFoldDB" id="A0A2P5E728"/>
<dbReference type="Proteomes" id="UP000237000">
    <property type="component" value="Unassembled WGS sequence"/>
</dbReference>
<dbReference type="SUPFAM" id="SSF52047">
    <property type="entry name" value="RNI-like"/>
    <property type="match status" value="1"/>
</dbReference>
<evidence type="ECO:0000313" key="2">
    <source>
        <dbReference type="Proteomes" id="UP000237000"/>
    </source>
</evidence>
<comment type="caution">
    <text evidence="1">The sequence shown here is derived from an EMBL/GenBank/DDBJ whole genome shotgun (WGS) entry which is preliminary data.</text>
</comment>
<organism evidence="1 2">
    <name type="scientific">Trema orientale</name>
    <name type="common">Charcoal tree</name>
    <name type="synonym">Celtis orientalis</name>
    <dbReference type="NCBI Taxonomy" id="63057"/>
    <lineage>
        <taxon>Eukaryota</taxon>
        <taxon>Viridiplantae</taxon>
        <taxon>Streptophyta</taxon>
        <taxon>Embryophyta</taxon>
        <taxon>Tracheophyta</taxon>
        <taxon>Spermatophyta</taxon>
        <taxon>Magnoliopsida</taxon>
        <taxon>eudicotyledons</taxon>
        <taxon>Gunneridae</taxon>
        <taxon>Pentapetalae</taxon>
        <taxon>rosids</taxon>
        <taxon>fabids</taxon>
        <taxon>Rosales</taxon>
        <taxon>Cannabaceae</taxon>
        <taxon>Trema</taxon>
    </lineage>
</organism>
<dbReference type="EMBL" id="JXTC01000220">
    <property type="protein sequence ID" value="PON81280.1"/>
    <property type="molecule type" value="Genomic_DNA"/>
</dbReference>
<sequence length="155" mass="17590">MRKLSLVGLLNKFPLWISELSNLQGLVLSLSKLADDSLKYLEDLPNLMDLRLFDSYDGEKLHFGKGCLPKLKELWLGDLKGLNLVKIDTEALPLLKVLDIYYCPLLKEVPAGIQLVRNLKRLAVSNMPREFLARMQANGGLDYPKIQHVPIVHIK</sequence>
<dbReference type="STRING" id="63057.A0A2P5E728"/>
<gene>
    <name evidence="1" type="ORF">TorRG33x02_229120</name>
</gene>
<protein>
    <submittedName>
        <fullName evidence="1">LRR domain containing protein</fullName>
    </submittedName>
</protein>
<evidence type="ECO:0000313" key="1">
    <source>
        <dbReference type="EMBL" id="PON81280.1"/>
    </source>
</evidence>